<feature type="compositionally biased region" description="Polar residues" evidence="1">
    <location>
        <begin position="45"/>
        <end position="58"/>
    </location>
</feature>
<evidence type="ECO:0000313" key="4">
    <source>
        <dbReference type="WBParaSite" id="GPUH_0001495701-mRNA-1"/>
    </source>
</evidence>
<reference evidence="2 3" key="2">
    <citation type="submission" date="2018-11" db="EMBL/GenBank/DDBJ databases">
        <authorList>
            <consortium name="Pathogen Informatics"/>
        </authorList>
    </citation>
    <scope>NUCLEOTIDE SEQUENCE [LARGE SCALE GENOMIC DNA]</scope>
</reference>
<evidence type="ECO:0000256" key="1">
    <source>
        <dbReference type="SAM" id="MobiDB-lite"/>
    </source>
</evidence>
<evidence type="ECO:0000313" key="2">
    <source>
        <dbReference type="EMBL" id="VDN25048.1"/>
    </source>
</evidence>
<feature type="region of interest" description="Disordered" evidence="1">
    <location>
        <begin position="1"/>
        <end position="61"/>
    </location>
</feature>
<evidence type="ECO:0000313" key="3">
    <source>
        <dbReference type="Proteomes" id="UP000271098"/>
    </source>
</evidence>
<dbReference type="OrthoDB" id="270970at2759"/>
<name>A0A183E1U6_9BILA</name>
<protein>
    <submittedName>
        <fullName evidence="4">ANK_REP_REGION domain-containing protein</fullName>
    </submittedName>
</protein>
<feature type="region of interest" description="Disordered" evidence="1">
    <location>
        <begin position="359"/>
        <end position="387"/>
    </location>
</feature>
<dbReference type="Proteomes" id="UP000271098">
    <property type="component" value="Unassembled WGS sequence"/>
</dbReference>
<keyword evidence="3" id="KW-1185">Reference proteome</keyword>
<dbReference type="AlphaFoldDB" id="A0A183E1U6"/>
<organism evidence="4">
    <name type="scientific">Gongylonema pulchrum</name>
    <dbReference type="NCBI Taxonomy" id="637853"/>
    <lineage>
        <taxon>Eukaryota</taxon>
        <taxon>Metazoa</taxon>
        <taxon>Ecdysozoa</taxon>
        <taxon>Nematoda</taxon>
        <taxon>Chromadorea</taxon>
        <taxon>Rhabditida</taxon>
        <taxon>Spirurina</taxon>
        <taxon>Spiruromorpha</taxon>
        <taxon>Spiruroidea</taxon>
        <taxon>Gongylonematidae</taxon>
        <taxon>Gongylonema</taxon>
    </lineage>
</organism>
<dbReference type="WBParaSite" id="GPUH_0001495701-mRNA-1">
    <property type="protein sequence ID" value="GPUH_0001495701-mRNA-1"/>
    <property type="gene ID" value="GPUH_0001495701"/>
</dbReference>
<accession>A0A183E1U6</accession>
<feature type="region of interest" description="Disordered" evidence="1">
    <location>
        <begin position="230"/>
        <end position="257"/>
    </location>
</feature>
<gene>
    <name evidence="2" type="ORF">GPUH_LOCUS14937</name>
</gene>
<proteinExistence type="predicted"/>
<feature type="compositionally biased region" description="Low complexity" evidence="1">
    <location>
        <begin position="373"/>
        <end position="387"/>
    </location>
</feature>
<sequence>MDNVRRFQDDVQCSTSLEMGRRKLPSIPTQRAEKVSETPPAPVYLTSSAPTVISSSPDRQYHPYHQQYQTSQDQRAYSRPVTPRVVPVPDLTQQPSPSSAYRTTVDPAILPGATIIHAKSNLPVRQTTSAATGGRASAVLTQPVGAKMPSPLARVLLKKELKEVLERRRESLEACEIEANQRQYTVHRMLITGLLPEYRPADIDNIPNVIPCLLPIELISGARIVPPGDLSSNATTATTATTPVQERLLPPPRPASVQSETQEVGVSTDDFCPEPKLKSVGTQSETSVATSASTTTTTITATPYTAIITPSSMYQSSSVASTSLRRQIEHGRFGPSSAALPRLRTAETQTNGVASYESQYNGKLSSGRRHKSSTSGTASSSNQFSASEPNLLESTAKYFAEYDRQLREHGRRMKNRFAFTDDDSTLRESRKQRIMDELAQRREKISSLVDLRSPPNFLTIHPTSDYSSTVPHYGSLPRIDFPTTRSPRLRLRDYTSRGRSRRNSPSFGGYGYGSLPRNYERFIERDYVDAQDDLLRPLPNSGRCYDALSRSWQDLNQPLENAFVDPQMRLYSSRATNYLNPQSLYPRYQGAGASFGRPVMKTVYDDLYTPPPAPPPPPDYVNTAPSRAQQHFEGHQSLSNADIISQYANYLSNQFISDQQKLMNGYYPANEPVCGNQTDQHSYSATRYGAPNAGMQSAAQPPVLMDYHDTISPQIEVAQQLNEQQMQGLNRRILDSCAYGPLPPPVRYAQARQYDSWPLYQQQPTCYNTAANVAAPAYRYSGHQSRLASTLPNVISLPGQVYSRNDTNYGSRPTHYATEYGNYYRNRVARQLEDVSGQNYVTPNQLPYATHYQSSPFIASGDGSRSVIQPSVFMDVVDPWFNQPYTSRAWSSGNLPTNTYDAVYPKEDVLSRMYSALGNSRTAARMTPQYGNISSSLQYL</sequence>
<reference evidence="4" key="1">
    <citation type="submission" date="2016-06" db="UniProtKB">
        <authorList>
            <consortium name="WormBaseParasite"/>
        </authorList>
    </citation>
    <scope>IDENTIFICATION</scope>
</reference>
<dbReference type="EMBL" id="UYRT01081825">
    <property type="protein sequence ID" value="VDN25048.1"/>
    <property type="molecule type" value="Genomic_DNA"/>
</dbReference>